<dbReference type="Proteomes" id="UP001321582">
    <property type="component" value="Chromosome"/>
</dbReference>
<comment type="similarity">
    <text evidence="13">Belongs to the LpxK family.</text>
</comment>
<evidence type="ECO:0000256" key="9">
    <source>
        <dbReference type="ARBA" id="ARBA00022777"/>
    </source>
</evidence>
<keyword evidence="9 13" id="KW-0418">Kinase</keyword>
<evidence type="ECO:0000256" key="1">
    <source>
        <dbReference type="ARBA" id="ARBA00002274"/>
    </source>
</evidence>
<dbReference type="Pfam" id="PF02606">
    <property type="entry name" value="LpxK"/>
    <property type="match status" value="1"/>
</dbReference>
<keyword evidence="7 13" id="KW-0808">Transferase</keyword>
<evidence type="ECO:0000313" key="14">
    <source>
        <dbReference type="EMBL" id="BDU50656.1"/>
    </source>
</evidence>
<organism evidence="14 15">
    <name type="scientific">Haliovirga abyssi</name>
    <dbReference type="NCBI Taxonomy" id="2996794"/>
    <lineage>
        <taxon>Bacteria</taxon>
        <taxon>Fusobacteriati</taxon>
        <taxon>Fusobacteriota</taxon>
        <taxon>Fusobacteriia</taxon>
        <taxon>Fusobacteriales</taxon>
        <taxon>Haliovirgaceae</taxon>
        <taxon>Haliovirga</taxon>
    </lineage>
</organism>
<proteinExistence type="inferred from homology"/>
<comment type="pathway">
    <text evidence="2 13">Glycolipid biosynthesis; lipid IV(A) biosynthesis; lipid IV(A) from (3R)-3-hydroxytetradecanoyl-[acyl-carrier-protein] and UDP-N-acetyl-alpha-D-glucosamine: step 6/6.</text>
</comment>
<evidence type="ECO:0000256" key="3">
    <source>
        <dbReference type="ARBA" id="ARBA00012071"/>
    </source>
</evidence>
<evidence type="ECO:0000256" key="10">
    <source>
        <dbReference type="ARBA" id="ARBA00022840"/>
    </source>
</evidence>
<dbReference type="SUPFAM" id="SSF52540">
    <property type="entry name" value="P-loop containing nucleoside triphosphate hydrolases"/>
    <property type="match status" value="1"/>
</dbReference>
<dbReference type="InterPro" id="IPR003758">
    <property type="entry name" value="LpxK"/>
</dbReference>
<feature type="binding site" evidence="13">
    <location>
        <begin position="41"/>
        <end position="48"/>
    </location>
    <ligand>
        <name>ATP</name>
        <dbReference type="ChEBI" id="CHEBI:30616"/>
    </ligand>
</feature>
<evidence type="ECO:0000256" key="5">
    <source>
        <dbReference type="ARBA" id="ARBA00022516"/>
    </source>
</evidence>
<dbReference type="HAMAP" id="MF_00409">
    <property type="entry name" value="LpxK"/>
    <property type="match status" value="1"/>
</dbReference>
<keyword evidence="10 13" id="KW-0067">ATP-binding</keyword>
<evidence type="ECO:0000313" key="15">
    <source>
        <dbReference type="Proteomes" id="UP001321582"/>
    </source>
</evidence>
<dbReference type="GO" id="GO:0009245">
    <property type="term" value="P:lipid A biosynthetic process"/>
    <property type="evidence" value="ECO:0007669"/>
    <property type="project" value="UniProtKB-UniRule"/>
</dbReference>
<evidence type="ECO:0000256" key="12">
    <source>
        <dbReference type="ARBA" id="ARBA00029757"/>
    </source>
</evidence>
<name>A0AAU9DWJ9_9FUSO</name>
<keyword evidence="6 13" id="KW-0441">Lipid A biosynthesis</keyword>
<dbReference type="RefSeq" id="WP_307903519.1">
    <property type="nucleotide sequence ID" value="NZ_AP027059.1"/>
</dbReference>
<sequence>MKFLSYIYKFIINFRNYLYKINILKSKGIDGVKIICIGNITVGGTGKTPTVQYLVKKMKKNHKIAIVLRGYKGKRKVDPLIISNREKIIAKLYESGEEAYFHAKTMKNIPVIVGKNRYEACKLAVDKFEVDTIILDDGFQHLKLKRDENIILIDATNPFGNGYMLPYGILREPLEGLERADKFIITKSNLVDENKINLIKKELEKYNKDILLAKHSAKYIYDLKLEKRKLDFIKGKSILLVSGLGNPKSFENTVMEFDPKKIKRVDYPDHYSYNIEDIKGITEIKNKENFDIILTTEKDFIKFPLEDIENDVVIRKEKEKIFVLKIEFETV</sequence>
<evidence type="ECO:0000256" key="2">
    <source>
        <dbReference type="ARBA" id="ARBA00004870"/>
    </source>
</evidence>
<evidence type="ECO:0000256" key="8">
    <source>
        <dbReference type="ARBA" id="ARBA00022741"/>
    </source>
</evidence>
<protein>
    <recommendedName>
        <fullName evidence="4 13">Tetraacyldisaccharide 4'-kinase</fullName>
        <ecNumber evidence="3 13">2.7.1.130</ecNumber>
    </recommendedName>
    <alternativeName>
        <fullName evidence="12 13">Lipid A 4'-kinase</fullName>
    </alternativeName>
</protein>
<dbReference type="AlphaFoldDB" id="A0AAU9DWJ9"/>
<evidence type="ECO:0000256" key="6">
    <source>
        <dbReference type="ARBA" id="ARBA00022556"/>
    </source>
</evidence>
<evidence type="ECO:0000256" key="13">
    <source>
        <dbReference type="HAMAP-Rule" id="MF_00409"/>
    </source>
</evidence>
<keyword evidence="15" id="KW-1185">Reference proteome</keyword>
<evidence type="ECO:0000256" key="11">
    <source>
        <dbReference type="ARBA" id="ARBA00023098"/>
    </source>
</evidence>
<keyword evidence="11 13" id="KW-0443">Lipid metabolism</keyword>
<dbReference type="GO" id="GO:0009244">
    <property type="term" value="P:lipopolysaccharide core region biosynthetic process"/>
    <property type="evidence" value="ECO:0007669"/>
    <property type="project" value="TreeGrafter"/>
</dbReference>
<reference evidence="14 15" key="1">
    <citation type="submission" date="2022-11" db="EMBL/GenBank/DDBJ databases">
        <title>Haliovirga abyssi gen. nov., sp. nov., a mesophilic fermentative bacterium isolated from the Iheya North hydrothermal field and the proposal of Haliovirgaceae fam. nov.</title>
        <authorList>
            <person name="Miyazaki U."/>
            <person name="Tame A."/>
            <person name="Miyazaki J."/>
            <person name="Takai K."/>
            <person name="Sawayama S."/>
            <person name="Kitajima M."/>
            <person name="Okamoto A."/>
            <person name="Nakagawa S."/>
        </authorList>
    </citation>
    <scope>NUCLEOTIDE SEQUENCE [LARGE SCALE GENOMIC DNA]</scope>
    <source>
        <strain evidence="14 15">IC12</strain>
    </source>
</reference>
<dbReference type="KEGG" id="haby:HLVA_12250"/>
<evidence type="ECO:0000256" key="7">
    <source>
        <dbReference type="ARBA" id="ARBA00022679"/>
    </source>
</evidence>
<comment type="function">
    <text evidence="1 13">Transfers the gamma-phosphate of ATP to the 4'-position of a tetraacyldisaccharide 1-phosphate intermediate (termed DS-1-P) to form tetraacyldisaccharide 1,4'-bis-phosphate (lipid IVA).</text>
</comment>
<dbReference type="GO" id="GO:0009029">
    <property type="term" value="F:lipid-A 4'-kinase activity"/>
    <property type="evidence" value="ECO:0007669"/>
    <property type="project" value="UniProtKB-UniRule"/>
</dbReference>
<dbReference type="GO" id="GO:0005524">
    <property type="term" value="F:ATP binding"/>
    <property type="evidence" value="ECO:0007669"/>
    <property type="project" value="UniProtKB-UniRule"/>
</dbReference>
<gene>
    <name evidence="13 14" type="primary">lpxK</name>
    <name evidence="14" type="ORF">HLVA_12250</name>
</gene>
<keyword evidence="5 13" id="KW-0444">Lipid biosynthesis</keyword>
<comment type="catalytic activity">
    <reaction evidence="13">
        <text>a lipid A disaccharide + ATP = a lipid IVA + ADP + H(+)</text>
        <dbReference type="Rhea" id="RHEA:67840"/>
        <dbReference type="ChEBI" id="CHEBI:15378"/>
        <dbReference type="ChEBI" id="CHEBI:30616"/>
        <dbReference type="ChEBI" id="CHEBI:176343"/>
        <dbReference type="ChEBI" id="CHEBI:176425"/>
        <dbReference type="ChEBI" id="CHEBI:456216"/>
        <dbReference type="EC" id="2.7.1.130"/>
    </reaction>
</comment>
<dbReference type="GO" id="GO:0005886">
    <property type="term" value="C:plasma membrane"/>
    <property type="evidence" value="ECO:0007669"/>
    <property type="project" value="TreeGrafter"/>
</dbReference>
<dbReference type="EC" id="2.7.1.130" evidence="3 13"/>
<evidence type="ECO:0000256" key="4">
    <source>
        <dbReference type="ARBA" id="ARBA00016436"/>
    </source>
</evidence>
<dbReference type="NCBIfam" id="TIGR00682">
    <property type="entry name" value="lpxK"/>
    <property type="match status" value="1"/>
</dbReference>
<keyword evidence="8 13" id="KW-0547">Nucleotide-binding</keyword>
<dbReference type="InterPro" id="IPR027417">
    <property type="entry name" value="P-loop_NTPase"/>
</dbReference>
<accession>A0AAU9DWJ9</accession>
<dbReference type="PANTHER" id="PTHR42724">
    <property type="entry name" value="TETRAACYLDISACCHARIDE 4'-KINASE"/>
    <property type="match status" value="1"/>
</dbReference>
<dbReference type="PANTHER" id="PTHR42724:SF1">
    <property type="entry name" value="TETRAACYLDISACCHARIDE 4'-KINASE, MITOCHONDRIAL-RELATED"/>
    <property type="match status" value="1"/>
</dbReference>
<dbReference type="EMBL" id="AP027059">
    <property type="protein sequence ID" value="BDU50656.1"/>
    <property type="molecule type" value="Genomic_DNA"/>
</dbReference>